<comment type="similarity">
    <text evidence="3">Belongs to the glycosyl hydrolase 17 family.</text>
</comment>
<dbReference type="InterPro" id="IPR050732">
    <property type="entry name" value="Beta-glucan_modifiers"/>
</dbReference>
<dbReference type="SUPFAM" id="SSF51445">
    <property type="entry name" value="(Trans)glycosidases"/>
    <property type="match status" value="1"/>
</dbReference>
<dbReference type="PANTHER" id="PTHR16631">
    <property type="entry name" value="GLUCAN 1,3-BETA-GLUCOSIDASE"/>
    <property type="match status" value="1"/>
</dbReference>
<dbReference type="InterPro" id="IPR017853">
    <property type="entry name" value="GH"/>
</dbReference>
<comment type="catalytic activity">
    <reaction evidence="1">
        <text>Hydrolysis of (1-&gt;3)-beta-D-glucosidic linkages in (1-&gt;3)-beta-D-glucans.</text>
        <dbReference type="EC" id="3.2.1.39"/>
    </reaction>
</comment>
<dbReference type="Gene3D" id="3.20.20.80">
    <property type="entry name" value="Glycosidases"/>
    <property type="match status" value="1"/>
</dbReference>
<evidence type="ECO:0000256" key="1">
    <source>
        <dbReference type="ARBA" id="ARBA00000382"/>
    </source>
</evidence>
<accession>A0AAN7WKR7</accession>
<protein>
    <recommendedName>
        <fullName evidence="4">glucan endo-1,3-beta-D-glucosidase</fullName>
        <ecNumber evidence="4">3.2.1.39</ecNumber>
    </recommendedName>
</protein>
<evidence type="ECO:0000313" key="7">
    <source>
        <dbReference type="EMBL" id="KAK5708300.1"/>
    </source>
</evidence>
<proteinExistence type="inferred from homology"/>
<feature type="chain" id="PRO_5042954670" description="glucan endo-1,3-beta-D-glucosidase" evidence="6">
    <location>
        <begin position="21"/>
        <end position="303"/>
    </location>
</feature>
<evidence type="ECO:0000256" key="5">
    <source>
        <dbReference type="ARBA" id="ARBA00022801"/>
    </source>
</evidence>
<dbReference type="GO" id="GO:0005576">
    <property type="term" value="C:extracellular region"/>
    <property type="evidence" value="ECO:0007669"/>
    <property type="project" value="TreeGrafter"/>
</dbReference>
<dbReference type="GO" id="GO:0009277">
    <property type="term" value="C:fungal-type cell wall"/>
    <property type="evidence" value="ECO:0007669"/>
    <property type="project" value="TreeGrafter"/>
</dbReference>
<dbReference type="PANTHER" id="PTHR16631:SF13">
    <property type="entry name" value="GLUCAN ENDO-1,3-BETA-GLUCOSIDASE EGLC-RELATED"/>
    <property type="match status" value="1"/>
</dbReference>
<dbReference type="EMBL" id="JAVRQU010000001">
    <property type="protein sequence ID" value="KAK5708300.1"/>
    <property type="molecule type" value="Genomic_DNA"/>
</dbReference>
<dbReference type="Proteomes" id="UP001310594">
    <property type="component" value="Unassembled WGS sequence"/>
</dbReference>
<dbReference type="AlphaFoldDB" id="A0AAN7WKR7"/>
<evidence type="ECO:0000256" key="3">
    <source>
        <dbReference type="ARBA" id="ARBA00008773"/>
    </source>
</evidence>
<dbReference type="GO" id="GO:0071555">
    <property type="term" value="P:cell wall organization"/>
    <property type="evidence" value="ECO:0007669"/>
    <property type="project" value="TreeGrafter"/>
</dbReference>
<sequence>MRYLAFTTLLAVVNIPIASAVVRGFALGTWKDGSSGQCRLGSDWDKAFKDLKALPQKIVTIHLTTSTGGCAVLNDAVPAAIKAGAQIFQGLYATGSDDTFDAELNALTSAIVTHGSSWLIGIEVGSQDLANVAAGNPGADAATIVKRINKVRTVMADYVHNVPIGHTEPAATWLKTAAAHGGIIDASDYVGLSEFPFFDGLTVNAAATAVSDRLSQVQAISGSKVVWVMQTGWPVSGATIKNAVPSVANAQYYWQNVACTLWNVRGTNTFWFTYYDVGASTSFGVYSKSGAAIYDLKLCPAAS</sequence>
<gene>
    <name evidence="7" type="ORF">LTR97_000840</name>
</gene>
<keyword evidence="6" id="KW-0732">Signal</keyword>
<dbReference type="GO" id="GO:0042973">
    <property type="term" value="F:glucan endo-1,3-beta-D-glucosidase activity"/>
    <property type="evidence" value="ECO:0007669"/>
    <property type="project" value="UniProtKB-EC"/>
</dbReference>
<evidence type="ECO:0000256" key="4">
    <source>
        <dbReference type="ARBA" id="ARBA00012780"/>
    </source>
</evidence>
<feature type="signal peptide" evidence="6">
    <location>
        <begin position="1"/>
        <end position="20"/>
    </location>
</feature>
<evidence type="ECO:0000256" key="6">
    <source>
        <dbReference type="SAM" id="SignalP"/>
    </source>
</evidence>
<evidence type="ECO:0000313" key="8">
    <source>
        <dbReference type="Proteomes" id="UP001310594"/>
    </source>
</evidence>
<organism evidence="7 8">
    <name type="scientific">Elasticomyces elasticus</name>
    <dbReference type="NCBI Taxonomy" id="574655"/>
    <lineage>
        <taxon>Eukaryota</taxon>
        <taxon>Fungi</taxon>
        <taxon>Dikarya</taxon>
        <taxon>Ascomycota</taxon>
        <taxon>Pezizomycotina</taxon>
        <taxon>Dothideomycetes</taxon>
        <taxon>Dothideomycetidae</taxon>
        <taxon>Mycosphaerellales</taxon>
        <taxon>Teratosphaeriaceae</taxon>
        <taxon>Elasticomyces</taxon>
    </lineage>
</organism>
<keyword evidence="5" id="KW-0378">Hydrolase</keyword>
<dbReference type="GO" id="GO:0009986">
    <property type="term" value="C:cell surface"/>
    <property type="evidence" value="ECO:0007669"/>
    <property type="project" value="TreeGrafter"/>
</dbReference>
<evidence type="ECO:0000256" key="2">
    <source>
        <dbReference type="ARBA" id="ARBA00004196"/>
    </source>
</evidence>
<reference evidence="7" key="1">
    <citation type="submission" date="2023-08" db="EMBL/GenBank/DDBJ databases">
        <title>Black Yeasts Isolated from many extreme environments.</title>
        <authorList>
            <person name="Coleine C."/>
            <person name="Stajich J.E."/>
            <person name="Selbmann L."/>
        </authorList>
    </citation>
    <scope>NUCLEOTIDE SEQUENCE</scope>
    <source>
        <strain evidence="7">CCFEE 5810</strain>
    </source>
</reference>
<dbReference type="EC" id="3.2.1.39" evidence="4"/>
<name>A0AAN7WKR7_9PEZI</name>
<comment type="caution">
    <text evidence="7">The sequence shown here is derived from an EMBL/GenBank/DDBJ whole genome shotgun (WGS) entry which is preliminary data.</text>
</comment>
<comment type="subcellular location">
    <subcellularLocation>
        <location evidence="2">Cell envelope</location>
    </subcellularLocation>
</comment>